<feature type="domain" description="Orn/Lys/Arg decarboxylase C-terminal" evidence="6">
    <location>
        <begin position="173"/>
        <end position="236"/>
    </location>
</feature>
<dbReference type="EMBL" id="BLRX01000405">
    <property type="protein sequence ID" value="GFP26159.1"/>
    <property type="molecule type" value="Genomic_DNA"/>
</dbReference>
<accession>A0A6V8P0W3</accession>
<keyword evidence="3" id="KW-0663">Pyridoxal phosphate</keyword>
<evidence type="ECO:0000259" key="5">
    <source>
        <dbReference type="Pfam" id="PF01276"/>
    </source>
</evidence>
<protein>
    <submittedName>
        <fullName evidence="7">Arginine decarboxylase</fullName>
    </submittedName>
</protein>
<dbReference type="Pfam" id="PF01276">
    <property type="entry name" value="OKR_DC_1"/>
    <property type="match status" value="1"/>
</dbReference>
<dbReference type="SUPFAM" id="SSF55904">
    <property type="entry name" value="Ornithine decarboxylase C-terminal domain"/>
    <property type="match status" value="1"/>
</dbReference>
<evidence type="ECO:0000256" key="3">
    <source>
        <dbReference type="ARBA" id="ARBA00022898"/>
    </source>
</evidence>
<reference evidence="7 8" key="1">
    <citation type="journal article" date="2020" name="Front. Microbiol.">
        <title>Single-cell genomics of novel Actinobacteria with the Wood-Ljungdahl pathway discovered in a serpentinizing system.</title>
        <authorList>
            <person name="Merino N."/>
            <person name="Kawai M."/>
            <person name="Boyd E.S."/>
            <person name="Colman D.R."/>
            <person name="McGlynn S.E."/>
            <person name="Nealson K.H."/>
            <person name="Kurokawa K."/>
            <person name="Hongoh Y."/>
        </authorList>
    </citation>
    <scope>NUCLEOTIDE SEQUENCE [LARGE SCALE GENOMIC DNA]</scope>
    <source>
        <strain evidence="7 8">S25</strain>
    </source>
</reference>
<dbReference type="PANTHER" id="PTHR43277:SF4">
    <property type="entry name" value="ARGININE DECARBOXYLASE"/>
    <property type="match status" value="1"/>
</dbReference>
<gene>
    <name evidence="7" type="ORF">HKBW3S25_01648</name>
</gene>
<comment type="caution">
    <text evidence="7">The sequence shown here is derived from an EMBL/GenBank/DDBJ whole genome shotgun (WGS) entry which is preliminary data.</text>
</comment>
<evidence type="ECO:0000256" key="4">
    <source>
        <dbReference type="ARBA" id="ARBA00023239"/>
    </source>
</evidence>
<keyword evidence="2" id="KW-0210">Decarboxylase</keyword>
<dbReference type="SUPFAM" id="SSF53383">
    <property type="entry name" value="PLP-dependent transferases"/>
    <property type="match status" value="1"/>
</dbReference>
<dbReference type="InterPro" id="IPR008286">
    <property type="entry name" value="Prn/Lys/Arg_de-COase_C"/>
</dbReference>
<feature type="non-terminal residue" evidence="7">
    <location>
        <position position="1"/>
    </location>
</feature>
<evidence type="ECO:0000259" key="6">
    <source>
        <dbReference type="Pfam" id="PF03711"/>
    </source>
</evidence>
<dbReference type="InterPro" id="IPR036633">
    <property type="entry name" value="Prn/Lys/Arg_de-COase_C_sf"/>
</dbReference>
<name>A0A6V8P0W3_9ACTN</name>
<dbReference type="Proteomes" id="UP000543224">
    <property type="component" value="Unassembled WGS sequence"/>
</dbReference>
<dbReference type="PANTHER" id="PTHR43277">
    <property type="entry name" value="ARGININE DECARBOXYLASE"/>
    <property type="match status" value="1"/>
</dbReference>
<dbReference type="Pfam" id="PF03711">
    <property type="entry name" value="OKR_DC_1_C"/>
    <property type="match status" value="1"/>
</dbReference>
<evidence type="ECO:0000313" key="7">
    <source>
        <dbReference type="EMBL" id="GFP26159.1"/>
    </source>
</evidence>
<dbReference type="InterPro" id="IPR052357">
    <property type="entry name" value="Orn_Lys_Arg_decarboxylase-I"/>
</dbReference>
<dbReference type="InterPro" id="IPR015424">
    <property type="entry name" value="PyrdxlP-dep_Trfase"/>
</dbReference>
<dbReference type="AlphaFoldDB" id="A0A6V8P0W3"/>
<sequence length="249" mass="27409">LLHVNEGKIDIYKLKSYLNILESSSPNSLLLMSLDAGRMQMAPQGYELLSQAIASAEWLRNDINSVPGLKVYTAEITKASPAIADMDPTKLTVEVKGIGLTGYEVDKILSRELKIEPELADHKNVLLFITIGEDVSRLKEVKKAFEILADKYRNTTKPVIYPHPPPLPPQELTPEEALRTSSESVDLLSSLGRVSAQIITPYPPGLPVVSYGEKITPEVIEYIQELLDIGAEVHGLNGDDITPKIRVVS</sequence>
<feature type="domain" description="Orn/Lys/Arg decarboxylases family 1 pyridoxal-P attachment site" evidence="5">
    <location>
        <begin position="2"/>
        <end position="134"/>
    </location>
</feature>
<organism evidence="7 8">
    <name type="scientific">Candidatus Hakubella thermalkaliphila</name>
    <dbReference type="NCBI Taxonomy" id="2754717"/>
    <lineage>
        <taxon>Bacteria</taxon>
        <taxon>Bacillati</taxon>
        <taxon>Actinomycetota</taxon>
        <taxon>Actinomycetota incertae sedis</taxon>
        <taxon>Candidatus Hakubellales</taxon>
        <taxon>Candidatus Hakubellaceae</taxon>
        <taxon>Candidatus Hakubella</taxon>
    </lineage>
</organism>
<proteinExistence type="predicted"/>
<evidence type="ECO:0000256" key="1">
    <source>
        <dbReference type="ARBA" id="ARBA00001933"/>
    </source>
</evidence>
<dbReference type="Gene3D" id="3.90.1150.150">
    <property type="match status" value="1"/>
</dbReference>
<dbReference type="GO" id="GO:0016831">
    <property type="term" value="F:carboxy-lyase activity"/>
    <property type="evidence" value="ECO:0007669"/>
    <property type="project" value="UniProtKB-KW"/>
</dbReference>
<evidence type="ECO:0000313" key="8">
    <source>
        <dbReference type="Proteomes" id="UP000543224"/>
    </source>
</evidence>
<dbReference type="Gene3D" id="3.90.100.10">
    <property type="entry name" value="Orn/Lys/Arg decarboxylase, C-terminal domain"/>
    <property type="match status" value="1"/>
</dbReference>
<keyword evidence="4" id="KW-0456">Lyase</keyword>
<comment type="cofactor">
    <cofactor evidence="1">
        <name>pyridoxal 5'-phosphate</name>
        <dbReference type="ChEBI" id="CHEBI:597326"/>
    </cofactor>
</comment>
<dbReference type="InterPro" id="IPR000310">
    <property type="entry name" value="Orn/Lys/Arg_deCO2ase_major_dom"/>
</dbReference>
<evidence type="ECO:0000256" key="2">
    <source>
        <dbReference type="ARBA" id="ARBA00022793"/>
    </source>
</evidence>